<comment type="caution">
    <text evidence="2">The sequence shown here is derived from an EMBL/GenBank/DDBJ whole genome shotgun (WGS) entry which is preliminary data.</text>
</comment>
<evidence type="ECO:0008006" key="4">
    <source>
        <dbReference type="Google" id="ProtNLM"/>
    </source>
</evidence>
<feature type="transmembrane region" description="Helical" evidence="1">
    <location>
        <begin position="192"/>
        <end position="213"/>
    </location>
</feature>
<sequence>MSAYEIVKYSHASIGALALIAFWVAAFARKGSPLHVGVGRVYLVTMAAIVATALPLVAVRFAKGQFVTGAFFVLLLSLVATACFVAWTAIRHKRDWHRFTGRGYRALMLSNFAAGTAVTVLGTIYSRWIFVAFGVFGAKLGWDMWKFLREETKAPNWWFVQHYQAMIGNGIATHIAFALIGLPRLFPDASTGVLTYVGWLAPLAIGITTQYVLDRKYVKKTAAVRRTAPAAV</sequence>
<keyword evidence="3" id="KW-1185">Reference proteome</keyword>
<evidence type="ECO:0000313" key="2">
    <source>
        <dbReference type="EMBL" id="MDC8014350.1"/>
    </source>
</evidence>
<feature type="transmembrane region" description="Helical" evidence="1">
    <location>
        <begin position="12"/>
        <end position="29"/>
    </location>
</feature>
<name>A0A9X3YN98_9GAMM</name>
<keyword evidence="1" id="KW-0472">Membrane</keyword>
<dbReference type="AlphaFoldDB" id="A0A9X3YN98"/>
<feature type="transmembrane region" description="Helical" evidence="1">
    <location>
        <begin position="41"/>
        <end position="62"/>
    </location>
</feature>
<gene>
    <name evidence="2" type="ORF">OD750_017525</name>
</gene>
<dbReference type="Proteomes" id="UP001139971">
    <property type="component" value="Unassembled WGS sequence"/>
</dbReference>
<protein>
    <recommendedName>
        <fullName evidence="4">DUF2306 domain-containing protein</fullName>
    </recommendedName>
</protein>
<feature type="transmembrane region" description="Helical" evidence="1">
    <location>
        <begin position="68"/>
        <end position="90"/>
    </location>
</feature>
<proteinExistence type="predicted"/>
<organism evidence="2 3">
    <name type="scientific">Tahibacter soli</name>
    <dbReference type="NCBI Taxonomy" id="2983605"/>
    <lineage>
        <taxon>Bacteria</taxon>
        <taxon>Pseudomonadati</taxon>
        <taxon>Pseudomonadota</taxon>
        <taxon>Gammaproteobacteria</taxon>
        <taxon>Lysobacterales</taxon>
        <taxon>Rhodanobacteraceae</taxon>
        <taxon>Tahibacter</taxon>
    </lineage>
</organism>
<reference evidence="2" key="1">
    <citation type="submission" date="2023-02" db="EMBL/GenBank/DDBJ databases">
        <title>Tahibacter soli sp. nov. isolated from soil.</title>
        <authorList>
            <person name="Baek J.H."/>
            <person name="Lee J.K."/>
            <person name="Choi D.G."/>
            <person name="Jeon C.O."/>
        </authorList>
    </citation>
    <scope>NUCLEOTIDE SEQUENCE</scope>
    <source>
        <strain evidence="2">BL</strain>
    </source>
</reference>
<keyword evidence="1" id="KW-0812">Transmembrane</keyword>
<keyword evidence="1" id="KW-1133">Transmembrane helix</keyword>
<feature type="transmembrane region" description="Helical" evidence="1">
    <location>
        <begin position="102"/>
        <end position="122"/>
    </location>
</feature>
<dbReference type="EMBL" id="JAOVZO020000018">
    <property type="protein sequence ID" value="MDC8014350.1"/>
    <property type="molecule type" value="Genomic_DNA"/>
</dbReference>
<evidence type="ECO:0000313" key="3">
    <source>
        <dbReference type="Proteomes" id="UP001139971"/>
    </source>
</evidence>
<dbReference type="RefSeq" id="WP_263541986.1">
    <property type="nucleotide sequence ID" value="NZ_JAOVZO020000018.1"/>
</dbReference>
<evidence type="ECO:0000256" key="1">
    <source>
        <dbReference type="SAM" id="Phobius"/>
    </source>
</evidence>
<accession>A0A9X3YN98</accession>